<comment type="caution">
    <text evidence="10">The sequence shown here is derived from an EMBL/GenBank/DDBJ whole genome shotgun (WGS) entry which is preliminary data.</text>
</comment>
<keyword evidence="3 8" id="KW-0540">Nuclease</keyword>
<feature type="binding site" evidence="8">
    <location>
        <position position="5"/>
    </location>
    <ligand>
        <name>Mg(2+)</name>
        <dbReference type="ChEBI" id="CHEBI:18420"/>
    </ligand>
</feature>
<evidence type="ECO:0000256" key="1">
    <source>
        <dbReference type="ARBA" id="ARBA00001946"/>
    </source>
</evidence>
<dbReference type="InterPro" id="IPR029060">
    <property type="entry name" value="PIN-like_dom_sf"/>
</dbReference>
<evidence type="ECO:0000256" key="5">
    <source>
        <dbReference type="ARBA" id="ARBA00022801"/>
    </source>
</evidence>
<accession>A0ABV7X7N4</accession>
<keyword evidence="4 8" id="KW-0479">Metal-binding</keyword>
<dbReference type="PANTHER" id="PTHR33653">
    <property type="entry name" value="RIBONUCLEASE VAPC2"/>
    <property type="match status" value="1"/>
</dbReference>
<proteinExistence type="inferred from homology"/>
<dbReference type="Pfam" id="PF01850">
    <property type="entry name" value="PIN"/>
    <property type="match status" value="1"/>
</dbReference>
<dbReference type="InterPro" id="IPR050556">
    <property type="entry name" value="Type_II_TA_system_RNase"/>
</dbReference>
<keyword evidence="5 8" id="KW-0378">Hydrolase</keyword>
<dbReference type="SUPFAM" id="SSF88723">
    <property type="entry name" value="PIN domain-like"/>
    <property type="match status" value="1"/>
</dbReference>
<protein>
    <recommendedName>
        <fullName evidence="8">Ribonuclease VapC</fullName>
        <shortName evidence="8">RNase VapC</shortName>
        <ecNumber evidence="8">3.1.-.-</ecNumber>
    </recommendedName>
    <alternativeName>
        <fullName evidence="8">Toxin VapC</fullName>
    </alternativeName>
</protein>
<evidence type="ECO:0000313" key="10">
    <source>
        <dbReference type="EMBL" id="MFC3711440.1"/>
    </source>
</evidence>
<dbReference type="EMBL" id="JBHRXV010000001">
    <property type="protein sequence ID" value="MFC3711440.1"/>
    <property type="molecule type" value="Genomic_DNA"/>
</dbReference>
<comment type="cofactor">
    <cofactor evidence="1 8">
        <name>Mg(2+)</name>
        <dbReference type="ChEBI" id="CHEBI:18420"/>
    </cofactor>
</comment>
<evidence type="ECO:0000259" key="9">
    <source>
        <dbReference type="Pfam" id="PF01850"/>
    </source>
</evidence>
<dbReference type="PANTHER" id="PTHR33653:SF1">
    <property type="entry name" value="RIBONUCLEASE VAPC2"/>
    <property type="match status" value="1"/>
</dbReference>
<evidence type="ECO:0000256" key="7">
    <source>
        <dbReference type="ARBA" id="ARBA00038093"/>
    </source>
</evidence>
<feature type="domain" description="PIN" evidence="9">
    <location>
        <begin position="3"/>
        <end position="120"/>
    </location>
</feature>
<keyword evidence="8" id="KW-0800">Toxin</keyword>
<comment type="similarity">
    <text evidence="7 8">Belongs to the PINc/VapC protein family.</text>
</comment>
<keyword evidence="11" id="KW-1185">Reference proteome</keyword>
<dbReference type="HAMAP" id="MF_00265">
    <property type="entry name" value="VapC_Nob1"/>
    <property type="match status" value="1"/>
</dbReference>
<comment type="function">
    <text evidence="8">Toxic component of a toxin-antitoxin (TA) system. An RNase.</text>
</comment>
<evidence type="ECO:0000256" key="6">
    <source>
        <dbReference type="ARBA" id="ARBA00022842"/>
    </source>
</evidence>
<feature type="binding site" evidence="8">
    <location>
        <position position="94"/>
    </location>
    <ligand>
        <name>Mg(2+)</name>
        <dbReference type="ChEBI" id="CHEBI:18420"/>
    </ligand>
</feature>
<name>A0ABV7X7N4_9SPHN</name>
<dbReference type="EC" id="3.1.-.-" evidence="8"/>
<reference evidence="11" key="1">
    <citation type="journal article" date="2019" name="Int. J. Syst. Evol. Microbiol.">
        <title>The Global Catalogue of Microorganisms (GCM) 10K type strain sequencing project: providing services to taxonomists for standard genome sequencing and annotation.</title>
        <authorList>
            <consortium name="The Broad Institute Genomics Platform"/>
            <consortium name="The Broad Institute Genome Sequencing Center for Infectious Disease"/>
            <person name="Wu L."/>
            <person name="Ma J."/>
        </authorList>
    </citation>
    <scope>NUCLEOTIDE SEQUENCE [LARGE SCALE GENOMIC DNA]</scope>
    <source>
        <strain evidence="11">KCTC 42644</strain>
    </source>
</reference>
<gene>
    <name evidence="8" type="primary">vapC</name>
    <name evidence="10" type="ORF">ACFOMD_02585</name>
</gene>
<organism evidence="10 11">
    <name type="scientific">Sphingoaurantiacus capsulatus</name>
    <dbReference type="NCBI Taxonomy" id="1771310"/>
    <lineage>
        <taxon>Bacteria</taxon>
        <taxon>Pseudomonadati</taxon>
        <taxon>Pseudomonadota</taxon>
        <taxon>Alphaproteobacteria</taxon>
        <taxon>Sphingomonadales</taxon>
        <taxon>Sphingosinicellaceae</taxon>
        <taxon>Sphingoaurantiacus</taxon>
    </lineage>
</organism>
<dbReference type="Proteomes" id="UP001595615">
    <property type="component" value="Unassembled WGS sequence"/>
</dbReference>
<evidence type="ECO:0000313" key="11">
    <source>
        <dbReference type="Proteomes" id="UP001595615"/>
    </source>
</evidence>
<keyword evidence="6 8" id="KW-0460">Magnesium</keyword>
<evidence type="ECO:0000256" key="2">
    <source>
        <dbReference type="ARBA" id="ARBA00022649"/>
    </source>
</evidence>
<evidence type="ECO:0000256" key="4">
    <source>
        <dbReference type="ARBA" id="ARBA00022723"/>
    </source>
</evidence>
<dbReference type="CDD" id="cd18736">
    <property type="entry name" value="PIN_CcVapC1-like"/>
    <property type="match status" value="1"/>
</dbReference>
<dbReference type="InterPro" id="IPR002716">
    <property type="entry name" value="PIN_dom"/>
</dbReference>
<keyword evidence="2 8" id="KW-1277">Toxin-antitoxin system</keyword>
<evidence type="ECO:0000256" key="3">
    <source>
        <dbReference type="ARBA" id="ARBA00022722"/>
    </source>
</evidence>
<sequence>MFMLDTNVCIDFALGRSDVLRARVRQFYNSGLAISAITLAELRVGARHPGAEPDDQRRLDVLIGTLTLHDFDAKAADDYGSLAREIGVKRASFDRLIAAHARSLDLTLVTNNPRDFGDVKGLRVENWTAS</sequence>
<evidence type="ECO:0000256" key="8">
    <source>
        <dbReference type="HAMAP-Rule" id="MF_00265"/>
    </source>
</evidence>
<dbReference type="RefSeq" id="WP_380856344.1">
    <property type="nucleotide sequence ID" value="NZ_JBHRXV010000001.1"/>
</dbReference>
<dbReference type="InterPro" id="IPR022907">
    <property type="entry name" value="VapC_family"/>
</dbReference>
<dbReference type="Gene3D" id="3.40.50.1010">
    <property type="entry name" value="5'-nuclease"/>
    <property type="match status" value="1"/>
</dbReference>